<gene>
    <name evidence="1" type="ORF">COA71_14520</name>
</gene>
<protein>
    <submittedName>
        <fullName evidence="1">Uncharacterized protein</fullName>
    </submittedName>
</protein>
<comment type="caution">
    <text evidence="1">The sequence shown here is derived from an EMBL/GenBank/DDBJ whole genome shotgun (WGS) entry which is preliminary data.</text>
</comment>
<accession>A0A2A5C5Q2</accession>
<dbReference type="Proteomes" id="UP000228987">
    <property type="component" value="Unassembled WGS sequence"/>
</dbReference>
<evidence type="ECO:0000313" key="1">
    <source>
        <dbReference type="EMBL" id="PCJ39127.1"/>
    </source>
</evidence>
<reference evidence="2" key="1">
    <citation type="submission" date="2017-08" db="EMBL/GenBank/DDBJ databases">
        <title>A dynamic microbial community with high functional redundancy inhabits the cold, oxic subseafloor aquifer.</title>
        <authorList>
            <person name="Tully B.J."/>
            <person name="Wheat C.G."/>
            <person name="Glazer B.T."/>
            <person name="Huber J.A."/>
        </authorList>
    </citation>
    <scope>NUCLEOTIDE SEQUENCE [LARGE SCALE GENOMIC DNA]</scope>
</reference>
<dbReference type="EMBL" id="NVWI01000018">
    <property type="protein sequence ID" value="PCJ39127.1"/>
    <property type="molecule type" value="Genomic_DNA"/>
</dbReference>
<dbReference type="AlphaFoldDB" id="A0A2A5C5Q2"/>
<name>A0A2A5C5Q2_9GAMM</name>
<proteinExistence type="predicted"/>
<organism evidence="1 2">
    <name type="scientific">SAR86 cluster bacterium</name>
    <dbReference type="NCBI Taxonomy" id="2030880"/>
    <lineage>
        <taxon>Bacteria</taxon>
        <taxon>Pseudomonadati</taxon>
        <taxon>Pseudomonadota</taxon>
        <taxon>Gammaproteobacteria</taxon>
        <taxon>SAR86 cluster</taxon>
    </lineage>
</organism>
<evidence type="ECO:0000313" key="2">
    <source>
        <dbReference type="Proteomes" id="UP000228987"/>
    </source>
</evidence>
<sequence>MEIVLFVIKVGPYYEDVIKDLYMTGPDLMNYLEKHAKQYLKEDPNFCYIAPSKYIADYSDVLGGQGHFIWYSDREEYLKVMKTFELKSPHIYQAFVYSDPPELKNTFDYEAIGLQSNVSEDNKDGFLVLNFKEN</sequence>